<name>A0A2X3J462_9ENTR</name>
<evidence type="ECO:0000256" key="1">
    <source>
        <dbReference type="SAM" id="SignalP"/>
    </source>
</evidence>
<sequence length="47" mass="4993">MFTKTRLAAVTALFLSYGVQAETVLNVATAGDQNMVDYVKTLAGAKI</sequence>
<evidence type="ECO:0000313" key="2">
    <source>
        <dbReference type="EMBL" id="SQC93647.1"/>
    </source>
</evidence>
<organism evidence="2 3">
    <name type="scientific">Cedecea neteri</name>
    <dbReference type="NCBI Taxonomy" id="158822"/>
    <lineage>
        <taxon>Bacteria</taxon>
        <taxon>Pseudomonadati</taxon>
        <taxon>Pseudomonadota</taxon>
        <taxon>Gammaproteobacteria</taxon>
        <taxon>Enterobacterales</taxon>
        <taxon>Enterobacteriaceae</taxon>
        <taxon>Cedecea</taxon>
    </lineage>
</organism>
<dbReference type="AlphaFoldDB" id="A0A2X3J462"/>
<dbReference type="Proteomes" id="UP000251197">
    <property type="component" value="Unassembled WGS sequence"/>
</dbReference>
<accession>A0A2X3J462</accession>
<keyword evidence="1" id="KW-0732">Signal</keyword>
<reference evidence="2 3" key="1">
    <citation type="submission" date="2018-06" db="EMBL/GenBank/DDBJ databases">
        <authorList>
            <consortium name="Pathogen Informatics"/>
            <person name="Doyle S."/>
        </authorList>
    </citation>
    <scope>NUCLEOTIDE SEQUENCE [LARGE SCALE GENOMIC DNA]</scope>
    <source>
        <strain evidence="2 3">NCTC12120</strain>
    </source>
</reference>
<gene>
    <name evidence="2" type="ORF">NCTC12120_06761</name>
</gene>
<feature type="signal peptide" evidence="1">
    <location>
        <begin position="1"/>
        <end position="21"/>
    </location>
</feature>
<feature type="chain" id="PRO_5016035250" evidence="1">
    <location>
        <begin position="22"/>
        <end position="47"/>
    </location>
</feature>
<proteinExistence type="predicted"/>
<dbReference type="EMBL" id="UAVU01000011">
    <property type="protein sequence ID" value="SQC93647.1"/>
    <property type="molecule type" value="Genomic_DNA"/>
</dbReference>
<protein>
    <submittedName>
        <fullName evidence="2">Uncharacterized protein</fullName>
    </submittedName>
</protein>
<evidence type="ECO:0000313" key="3">
    <source>
        <dbReference type="Proteomes" id="UP000251197"/>
    </source>
</evidence>